<proteinExistence type="predicted"/>
<sequence length="82" mass="9461">MQHGINLEIQQETADGIQTKRVHLTYKQAWSAYNAAQTQEIELFDKLLMELVSTVFEPEQIMGRPRLLLSDQAIKFRTNRAG</sequence>
<name>A0A848DAA6_9EURY</name>
<organism evidence="1 2">
    <name type="scientific">Candidatus Ethanoperedens thermophilum</name>
    <dbReference type="NCBI Taxonomy" id="2766897"/>
    <lineage>
        <taxon>Archaea</taxon>
        <taxon>Methanobacteriati</taxon>
        <taxon>Methanobacteriota</taxon>
        <taxon>Stenosarchaea group</taxon>
        <taxon>Methanomicrobia</taxon>
        <taxon>Methanosarcinales</taxon>
        <taxon>Methanosarcinales incertae sedis</taxon>
        <taxon>GOM Arc I cluster</taxon>
        <taxon>Candidatus Ethanoperedens</taxon>
    </lineage>
</organism>
<evidence type="ECO:0000313" key="1">
    <source>
        <dbReference type="EMBL" id="NMG83680.1"/>
    </source>
</evidence>
<protein>
    <submittedName>
        <fullName evidence="1">Uncharacterized protein</fullName>
    </submittedName>
</protein>
<reference evidence="1" key="1">
    <citation type="journal article" date="2020" name="MBio">
        <title>'Candidatus Ethanoperedens,' a Thermophilic Genus of Archaea Mediating the Anaerobic Oxidation of Ethane.</title>
        <authorList>
            <person name="Hahn C.J."/>
            <person name="Laso-Perez R."/>
            <person name="Vulcano F."/>
            <person name="Vaziourakis K.M."/>
            <person name="Stokke R."/>
            <person name="Steen I.H."/>
            <person name="Teske A."/>
            <person name="Boetius A."/>
            <person name="Liebeke M."/>
            <person name="Amann R."/>
            <person name="Knittel K."/>
            <person name="Wegener G."/>
        </authorList>
    </citation>
    <scope>NUCLEOTIDE SEQUENCE</scope>
    <source>
        <strain evidence="1">GoM-Arc1-LC-WB58</strain>
    </source>
</reference>
<evidence type="ECO:0000313" key="2">
    <source>
        <dbReference type="Proteomes" id="UP000606580"/>
    </source>
</evidence>
<dbReference type="EMBL" id="WNEG01000097">
    <property type="protein sequence ID" value="NMG83680.1"/>
    <property type="molecule type" value="Genomic_DNA"/>
</dbReference>
<comment type="caution">
    <text evidence="1">The sequence shown here is derived from an EMBL/GenBank/DDBJ whole genome shotgun (WGS) entry which is preliminary data.</text>
</comment>
<gene>
    <name evidence="1" type="ORF">GIS02_05705</name>
</gene>
<dbReference type="AlphaFoldDB" id="A0A848DAA6"/>
<accession>A0A848DAA6</accession>
<dbReference type="Proteomes" id="UP000606580">
    <property type="component" value="Unassembled WGS sequence"/>
</dbReference>